<dbReference type="AlphaFoldDB" id="A0A238J7H6"/>
<evidence type="ECO:0000313" key="7">
    <source>
        <dbReference type="EMBL" id="SMX26303.1"/>
    </source>
</evidence>
<dbReference type="GO" id="GO:0020037">
    <property type="term" value="F:heme binding"/>
    <property type="evidence" value="ECO:0007669"/>
    <property type="project" value="InterPro"/>
</dbReference>
<feature type="domain" description="Cytochrome c" evidence="6">
    <location>
        <begin position="52"/>
        <end position="138"/>
    </location>
</feature>
<keyword evidence="2 4" id="KW-0479">Metal-binding</keyword>
<dbReference type="Proteomes" id="UP000225972">
    <property type="component" value="Unassembled WGS sequence"/>
</dbReference>
<name>A0A238J7H6_9RHOB</name>
<dbReference type="SUPFAM" id="SSF46626">
    <property type="entry name" value="Cytochrome c"/>
    <property type="match status" value="1"/>
</dbReference>
<dbReference type="EMBL" id="FXXP01000001">
    <property type="protein sequence ID" value="SMX26303.1"/>
    <property type="molecule type" value="Genomic_DNA"/>
</dbReference>
<evidence type="ECO:0000313" key="8">
    <source>
        <dbReference type="Proteomes" id="UP000225972"/>
    </source>
</evidence>
<dbReference type="Pfam" id="PF13442">
    <property type="entry name" value="Cytochrome_CBB3"/>
    <property type="match status" value="1"/>
</dbReference>
<evidence type="ECO:0000256" key="2">
    <source>
        <dbReference type="ARBA" id="ARBA00022723"/>
    </source>
</evidence>
<reference evidence="8" key="1">
    <citation type="submission" date="2017-05" db="EMBL/GenBank/DDBJ databases">
        <authorList>
            <person name="Rodrigo-Torres L."/>
            <person name="Arahal R. D."/>
            <person name="Lucena T."/>
        </authorList>
    </citation>
    <scope>NUCLEOTIDE SEQUENCE [LARGE SCALE GENOMIC DNA]</scope>
    <source>
        <strain evidence="8">CECT 8649</strain>
    </source>
</reference>
<dbReference type="GO" id="GO:0046872">
    <property type="term" value="F:metal ion binding"/>
    <property type="evidence" value="ECO:0007669"/>
    <property type="project" value="UniProtKB-KW"/>
</dbReference>
<dbReference type="RefSeq" id="WP_099242053.1">
    <property type="nucleotide sequence ID" value="NZ_FXXP01000001.1"/>
</dbReference>
<sequence>MTRRLIFAGLLSASGVLAAGTAQAEPTLDDVLSAKGLSGFVTLDRLPMPDHPVLQTGRLVWEDTCMGCHGGNKATGAPKITATKKWQPRIAKGLPTLIDHATNGFVGKTYAEMPPRGANPDLSDSDVAAAVTFMVWASGGADQVLGFLAKKE</sequence>
<keyword evidence="8" id="KW-1185">Reference proteome</keyword>
<keyword evidence="5" id="KW-0732">Signal</keyword>
<evidence type="ECO:0000256" key="3">
    <source>
        <dbReference type="ARBA" id="ARBA00023004"/>
    </source>
</evidence>
<evidence type="ECO:0000259" key="6">
    <source>
        <dbReference type="PROSITE" id="PS51007"/>
    </source>
</evidence>
<evidence type="ECO:0000256" key="4">
    <source>
        <dbReference type="PROSITE-ProRule" id="PRU00433"/>
    </source>
</evidence>
<dbReference type="Gene3D" id="1.10.760.10">
    <property type="entry name" value="Cytochrome c-like domain"/>
    <property type="match status" value="1"/>
</dbReference>
<dbReference type="InterPro" id="IPR036909">
    <property type="entry name" value="Cyt_c-like_dom_sf"/>
</dbReference>
<feature type="signal peptide" evidence="5">
    <location>
        <begin position="1"/>
        <end position="24"/>
    </location>
</feature>
<keyword evidence="1 4" id="KW-0349">Heme</keyword>
<dbReference type="PROSITE" id="PS51007">
    <property type="entry name" value="CYTC"/>
    <property type="match status" value="1"/>
</dbReference>
<protein>
    <submittedName>
        <fullName evidence="7">Cytochrome c-555</fullName>
    </submittedName>
</protein>
<dbReference type="GO" id="GO:0009055">
    <property type="term" value="F:electron transfer activity"/>
    <property type="evidence" value="ECO:0007669"/>
    <property type="project" value="InterPro"/>
</dbReference>
<dbReference type="InterPro" id="IPR009056">
    <property type="entry name" value="Cyt_c-like_dom"/>
</dbReference>
<dbReference type="PANTHER" id="PTHR40942">
    <property type="match status" value="1"/>
</dbReference>
<organism evidence="7 8">
    <name type="scientific">Pelagimonas phthalicica</name>
    <dbReference type="NCBI Taxonomy" id="1037362"/>
    <lineage>
        <taxon>Bacteria</taxon>
        <taxon>Pseudomonadati</taxon>
        <taxon>Pseudomonadota</taxon>
        <taxon>Alphaproteobacteria</taxon>
        <taxon>Rhodobacterales</taxon>
        <taxon>Roseobacteraceae</taxon>
        <taxon>Pelagimonas</taxon>
    </lineage>
</organism>
<gene>
    <name evidence="7" type="ORF">TRP8649_00376</name>
</gene>
<evidence type="ECO:0000256" key="1">
    <source>
        <dbReference type="ARBA" id="ARBA00022617"/>
    </source>
</evidence>
<dbReference type="OrthoDB" id="9814708at2"/>
<dbReference type="PANTHER" id="PTHR40942:SF4">
    <property type="entry name" value="CYTOCHROME C5"/>
    <property type="match status" value="1"/>
</dbReference>
<evidence type="ECO:0000256" key="5">
    <source>
        <dbReference type="SAM" id="SignalP"/>
    </source>
</evidence>
<feature type="chain" id="PRO_5013076667" evidence="5">
    <location>
        <begin position="25"/>
        <end position="152"/>
    </location>
</feature>
<keyword evidence="3 4" id="KW-0408">Iron</keyword>
<accession>A0A238J7H6</accession>
<proteinExistence type="predicted"/>